<keyword evidence="3" id="KW-1185">Reference proteome</keyword>
<name>A0AAV2D146_9ROSI</name>
<proteinExistence type="predicted"/>
<dbReference type="EMBL" id="OZ034814">
    <property type="protein sequence ID" value="CAL1363198.1"/>
    <property type="molecule type" value="Genomic_DNA"/>
</dbReference>
<sequence length="104" mass="11747">MEREGKLESSSSSGVWGGTGEAAEWWSSEKEEATHGGGREKGGRMKKIRFEEGLEIKGGRNGEGRHWRCRTWPALSGSDLGSFAFWFRVERESEERWKEGKKPG</sequence>
<protein>
    <submittedName>
        <fullName evidence="2">Uncharacterized protein</fullName>
    </submittedName>
</protein>
<accession>A0AAV2D146</accession>
<gene>
    <name evidence="2" type="ORF">LTRI10_LOCUS9813</name>
</gene>
<evidence type="ECO:0000313" key="2">
    <source>
        <dbReference type="EMBL" id="CAL1363198.1"/>
    </source>
</evidence>
<reference evidence="2 3" key="1">
    <citation type="submission" date="2024-04" db="EMBL/GenBank/DDBJ databases">
        <authorList>
            <person name="Fracassetti M."/>
        </authorList>
    </citation>
    <scope>NUCLEOTIDE SEQUENCE [LARGE SCALE GENOMIC DNA]</scope>
</reference>
<dbReference type="Proteomes" id="UP001497516">
    <property type="component" value="Chromosome 10"/>
</dbReference>
<evidence type="ECO:0000256" key="1">
    <source>
        <dbReference type="SAM" id="MobiDB-lite"/>
    </source>
</evidence>
<feature type="compositionally biased region" description="Basic and acidic residues" evidence="1">
    <location>
        <begin position="27"/>
        <end position="46"/>
    </location>
</feature>
<organism evidence="2 3">
    <name type="scientific">Linum trigynum</name>
    <dbReference type="NCBI Taxonomy" id="586398"/>
    <lineage>
        <taxon>Eukaryota</taxon>
        <taxon>Viridiplantae</taxon>
        <taxon>Streptophyta</taxon>
        <taxon>Embryophyta</taxon>
        <taxon>Tracheophyta</taxon>
        <taxon>Spermatophyta</taxon>
        <taxon>Magnoliopsida</taxon>
        <taxon>eudicotyledons</taxon>
        <taxon>Gunneridae</taxon>
        <taxon>Pentapetalae</taxon>
        <taxon>rosids</taxon>
        <taxon>fabids</taxon>
        <taxon>Malpighiales</taxon>
        <taxon>Linaceae</taxon>
        <taxon>Linum</taxon>
    </lineage>
</organism>
<feature type="region of interest" description="Disordered" evidence="1">
    <location>
        <begin position="1"/>
        <end position="46"/>
    </location>
</feature>
<evidence type="ECO:0000313" key="3">
    <source>
        <dbReference type="Proteomes" id="UP001497516"/>
    </source>
</evidence>
<dbReference type="AlphaFoldDB" id="A0AAV2D146"/>